<dbReference type="AlphaFoldDB" id="A0A6S7HRC9"/>
<dbReference type="Proteomes" id="UP001152795">
    <property type="component" value="Unassembled WGS sequence"/>
</dbReference>
<comment type="caution">
    <text evidence="1">The sequence shown here is derived from an EMBL/GenBank/DDBJ whole genome shotgun (WGS) entry which is preliminary data.</text>
</comment>
<sequence>MTQPPSVRTTGIESSYVVRNTRIKTDTMTQPPSLRTTGTESSTVVRNILIKNVTMTQPPSVRTSIESSIVVRNTRIGNDSSNITLPSITVKANATMTQPPSVRTTGIESSSVVRNTRIKTDTMTQPPSLRTTGTESSTVVRNTLIKNDSSNITLPSITVKSNETSSSHEVSWWKLLSLLCVVAVILFWMLMVGHLLICRILHVACHLS</sequence>
<proteinExistence type="predicted"/>
<protein>
    <submittedName>
        <fullName evidence="1">Uncharacterized protein</fullName>
    </submittedName>
</protein>
<name>A0A6S7HRC9_PARCT</name>
<keyword evidence="2" id="KW-1185">Reference proteome</keyword>
<dbReference type="EMBL" id="CACRXK020006181">
    <property type="protein sequence ID" value="CAB4008625.1"/>
    <property type="molecule type" value="Genomic_DNA"/>
</dbReference>
<evidence type="ECO:0000313" key="2">
    <source>
        <dbReference type="Proteomes" id="UP001152795"/>
    </source>
</evidence>
<accession>A0A6S7HRC9</accession>
<organism evidence="1 2">
    <name type="scientific">Paramuricea clavata</name>
    <name type="common">Red gorgonian</name>
    <name type="synonym">Violescent sea-whip</name>
    <dbReference type="NCBI Taxonomy" id="317549"/>
    <lineage>
        <taxon>Eukaryota</taxon>
        <taxon>Metazoa</taxon>
        <taxon>Cnidaria</taxon>
        <taxon>Anthozoa</taxon>
        <taxon>Octocorallia</taxon>
        <taxon>Malacalcyonacea</taxon>
        <taxon>Plexauridae</taxon>
        <taxon>Paramuricea</taxon>
    </lineage>
</organism>
<reference evidence="1" key="1">
    <citation type="submission" date="2020-04" db="EMBL/GenBank/DDBJ databases">
        <authorList>
            <person name="Alioto T."/>
            <person name="Alioto T."/>
            <person name="Gomez Garrido J."/>
        </authorList>
    </citation>
    <scope>NUCLEOTIDE SEQUENCE</scope>
    <source>
        <strain evidence="1">A484AB</strain>
    </source>
</reference>
<evidence type="ECO:0000313" key="1">
    <source>
        <dbReference type="EMBL" id="CAB4008625.1"/>
    </source>
</evidence>
<gene>
    <name evidence="1" type="ORF">PACLA_8A050665</name>
</gene>